<evidence type="ECO:0000313" key="2">
    <source>
        <dbReference type="Proteomes" id="UP000289738"/>
    </source>
</evidence>
<protein>
    <recommendedName>
        <fullName evidence="3">Protein FAR1-RELATED SEQUENCE</fullName>
    </recommendedName>
</protein>
<evidence type="ECO:0000313" key="1">
    <source>
        <dbReference type="EMBL" id="RYR29317.1"/>
    </source>
</evidence>
<organism evidence="1 2">
    <name type="scientific">Arachis hypogaea</name>
    <name type="common">Peanut</name>
    <dbReference type="NCBI Taxonomy" id="3818"/>
    <lineage>
        <taxon>Eukaryota</taxon>
        <taxon>Viridiplantae</taxon>
        <taxon>Streptophyta</taxon>
        <taxon>Embryophyta</taxon>
        <taxon>Tracheophyta</taxon>
        <taxon>Spermatophyta</taxon>
        <taxon>Magnoliopsida</taxon>
        <taxon>eudicotyledons</taxon>
        <taxon>Gunneridae</taxon>
        <taxon>Pentapetalae</taxon>
        <taxon>rosids</taxon>
        <taxon>fabids</taxon>
        <taxon>Fabales</taxon>
        <taxon>Fabaceae</taxon>
        <taxon>Papilionoideae</taxon>
        <taxon>50 kb inversion clade</taxon>
        <taxon>dalbergioids sensu lato</taxon>
        <taxon>Dalbergieae</taxon>
        <taxon>Pterocarpus clade</taxon>
        <taxon>Arachis</taxon>
    </lineage>
</organism>
<dbReference type="Proteomes" id="UP000289738">
    <property type="component" value="Chromosome B01"/>
</dbReference>
<proteinExistence type="predicted"/>
<dbReference type="SUPFAM" id="SSF57756">
    <property type="entry name" value="Retrovirus zinc finger-like domains"/>
    <property type="match status" value="1"/>
</dbReference>
<dbReference type="GO" id="GO:0008270">
    <property type="term" value="F:zinc ion binding"/>
    <property type="evidence" value="ECO:0007669"/>
    <property type="project" value="InterPro"/>
</dbReference>
<dbReference type="AlphaFoldDB" id="A0A445ASB1"/>
<accession>A0A445ASB1</accession>
<name>A0A445ASB1_ARAHY</name>
<sequence length="215" mass="24906">MKYGYPCRHLFFVMKHEHLRQIPEQLIMKRWTRNAKVLEEYVEKTNDGGDHSFLLRHGVLQTTCHWLFFLGAQHFHLFGKAMKGIRELCRDLERECGHVEEVNHTKGNRKFIRDPVRVRTKGAPKVSKGKSNGRKRKCTKCKNTGHTKRKCLDAYRLGDVGLTGCNFVTISDLNKTCADRVVEDDTHTAYYQRVIDMICTQASAMDGGRFDLNDM</sequence>
<dbReference type="GO" id="GO:0003676">
    <property type="term" value="F:nucleic acid binding"/>
    <property type="evidence" value="ECO:0007669"/>
    <property type="project" value="InterPro"/>
</dbReference>
<comment type="caution">
    <text evidence="1">The sequence shown here is derived from an EMBL/GenBank/DDBJ whole genome shotgun (WGS) entry which is preliminary data.</text>
</comment>
<keyword evidence="2" id="KW-1185">Reference proteome</keyword>
<reference evidence="1 2" key="1">
    <citation type="submission" date="2019-01" db="EMBL/GenBank/DDBJ databases">
        <title>Sequencing of cultivated peanut Arachis hypogaea provides insights into genome evolution and oil improvement.</title>
        <authorList>
            <person name="Chen X."/>
        </authorList>
    </citation>
    <scope>NUCLEOTIDE SEQUENCE [LARGE SCALE GENOMIC DNA]</scope>
    <source>
        <strain evidence="2">cv. Fuhuasheng</strain>
        <tissue evidence="1">Leaves</tissue>
    </source>
</reference>
<gene>
    <name evidence="1" type="ORF">Ahy_B01g053683</name>
</gene>
<evidence type="ECO:0008006" key="3">
    <source>
        <dbReference type="Google" id="ProtNLM"/>
    </source>
</evidence>
<dbReference type="InterPro" id="IPR036875">
    <property type="entry name" value="Znf_CCHC_sf"/>
</dbReference>
<dbReference type="EMBL" id="SDMP01000011">
    <property type="protein sequence ID" value="RYR29317.1"/>
    <property type="molecule type" value="Genomic_DNA"/>
</dbReference>